<reference evidence="2" key="1">
    <citation type="journal article" date="2022" name="bioRxiv">
        <title>Sequencing and chromosome-scale assembly of the giantPleurodeles waltlgenome.</title>
        <authorList>
            <person name="Brown T."/>
            <person name="Elewa A."/>
            <person name="Iarovenko S."/>
            <person name="Subramanian E."/>
            <person name="Araus A.J."/>
            <person name="Petzold A."/>
            <person name="Susuki M."/>
            <person name="Suzuki K.-i.T."/>
            <person name="Hayashi T."/>
            <person name="Toyoda A."/>
            <person name="Oliveira C."/>
            <person name="Osipova E."/>
            <person name="Leigh N.D."/>
            <person name="Simon A."/>
            <person name="Yun M.H."/>
        </authorList>
    </citation>
    <scope>NUCLEOTIDE SEQUENCE</scope>
    <source>
        <strain evidence="2">20211129_DDA</strain>
        <tissue evidence="2">Liver</tissue>
    </source>
</reference>
<comment type="caution">
    <text evidence="2">The sequence shown here is derived from an EMBL/GenBank/DDBJ whole genome shotgun (WGS) entry which is preliminary data.</text>
</comment>
<protein>
    <submittedName>
        <fullName evidence="2">Uncharacterized protein</fullName>
    </submittedName>
</protein>
<keyword evidence="3" id="KW-1185">Reference proteome</keyword>
<evidence type="ECO:0000256" key="1">
    <source>
        <dbReference type="SAM" id="MobiDB-lite"/>
    </source>
</evidence>
<accession>A0AAV7RS72</accession>
<dbReference type="EMBL" id="JANPWB010000009">
    <property type="protein sequence ID" value="KAJ1154845.1"/>
    <property type="molecule type" value="Genomic_DNA"/>
</dbReference>
<name>A0AAV7RS72_PLEWA</name>
<dbReference type="Proteomes" id="UP001066276">
    <property type="component" value="Chromosome 5"/>
</dbReference>
<organism evidence="2 3">
    <name type="scientific">Pleurodeles waltl</name>
    <name type="common">Iberian ribbed newt</name>
    <dbReference type="NCBI Taxonomy" id="8319"/>
    <lineage>
        <taxon>Eukaryota</taxon>
        <taxon>Metazoa</taxon>
        <taxon>Chordata</taxon>
        <taxon>Craniata</taxon>
        <taxon>Vertebrata</taxon>
        <taxon>Euteleostomi</taxon>
        <taxon>Amphibia</taxon>
        <taxon>Batrachia</taxon>
        <taxon>Caudata</taxon>
        <taxon>Salamandroidea</taxon>
        <taxon>Salamandridae</taxon>
        <taxon>Pleurodelinae</taxon>
        <taxon>Pleurodeles</taxon>
    </lineage>
</organism>
<dbReference type="AlphaFoldDB" id="A0AAV7RS72"/>
<sequence length="80" mass="8163">MDAACGCPGGTSLAATGPGDTSGSRLSDPEAPSRRGRTEETPGTAGLLNSPVDSGRRPSTEEPMLSTEEPRKRDGSTMIS</sequence>
<evidence type="ECO:0000313" key="2">
    <source>
        <dbReference type="EMBL" id="KAJ1154845.1"/>
    </source>
</evidence>
<proteinExistence type="predicted"/>
<feature type="compositionally biased region" description="Basic and acidic residues" evidence="1">
    <location>
        <begin position="68"/>
        <end position="80"/>
    </location>
</feature>
<evidence type="ECO:0000313" key="3">
    <source>
        <dbReference type="Proteomes" id="UP001066276"/>
    </source>
</evidence>
<feature type="compositionally biased region" description="Basic and acidic residues" evidence="1">
    <location>
        <begin position="27"/>
        <end position="40"/>
    </location>
</feature>
<feature type="region of interest" description="Disordered" evidence="1">
    <location>
        <begin position="1"/>
        <end position="80"/>
    </location>
</feature>
<gene>
    <name evidence="2" type="ORF">NDU88_007588</name>
</gene>